<dbReference type="SUPFAM" id="SSF90123">
    <property type="entry name" value="ABC transporter transmembrane region"/>
    <property type="match status" value="1"/>
</dbReference>
<evidence type="ECO:0000313" key="7">
    <source>
        <dbReference type="EMBL" id="CAI9302716.1"/>
    </source>
</evidence>
<dbReference type="Proteomes" id="UP001177003">
    <property type="component" value="Chromosome 9"/>
</dbReference>
<feature type="transmembrane region" description="Helical" evidence="5">
    <location>
        <begin position="88"/>
        <end position="107"/>
    </location>
</feature>
<dbReference type="InterPro" id="IPR039421">
    <property type="entry name" value="Type_1_exporter"/>
</dbReference>
<accession>A0AA36A2P5</accession>
<reference evidence="7" key="1">
    <citation type="submission" date="2023-04" db="EMBL/GenBank/DDBJ databases">
        <authorList>
            <person name="Vijverberg K."/>
            <person name="Xiong W."/>
            <person name="Schranz E."/>
        </authorList>
    </citation>
    <scope>NUCLEOTIDE SEQUENCE</scope>
</reference>
<dbReference type="InterPro" id="IPR027417">
    <property type="entry name" value="P-loop_NTPase"/>
</dbReference>
<dbReference type="GO" id="GO:0005524">
    <property type="term" value="F:ATP binding"/>
    <property type="evidence" value="ECO:0007669"/>
    <property type="project" value="InterPro"/>
</dbReference>
<evidence type="ECO:0000256" key="4">
    <source>
        <dbReference type="ARBA" id="ARBA00023136"/>
    </source>
</evidence>
<dbReference type="Gene3D" id="3.40.50.300">
    <property type="entry name" value="P-loop containing nucleotide triphosphate hydrolases"/>
    <property type="match status" value="1"/>
</dbReference>
<feature type="transmembrane region" description="Helical" evidence="5">
    <location>
        <begin position="66"/>
        <end position="82"/>
    </location>
</feature>
<dbReference type="Gene3D" id="1.20.1560.10">
    <property type="entry name" value="ABC transporter type 1, transmembrane domain"/>
    <property type="match status" value="1"/>
</dbReference>
<dbReference type="Pfam" id="PF00664">
    <property type="entry name" value="ABC_membrane"/>
    <property type="match status" value="1"/>
</dbReference>
<dbReference type="InterPro" id="IPR011527">
    <property type="entry name" value="ABC1_TM_dom"/>
</dbReference>
<dbReference type="GO" id="GO:0005886">
    <property type="term" value="C:plasma membrane"/>
    <property type="evidence" value="ECO:0007669"/>
    <property type="project" value="TreeGrafter"/>
</dbReference>
<keyword evidence="3 5" id="KW-1133">Transmembrane helix</keyword>
<sequence>MGRWRPGAIKIDGAMSGGIAKTIIARRCLFRRSCGASVRLLVGSATDQEYGIPNVGVRHPVMVGNFIHYLSKFLAGLVVGFVSARKLALHSVTVIPGIAFAGGLYTYTLTGLTSKSRESYANAGIIAEQAIAQVKIVYSYVGETKVLDSYSDAIQHTLKLGTKQEWQKDWDWDAHMESHACHGHLCFGMRVYLLGMGRQMVEKHLHQSSLRLLVEYGKCLTEVNVNIEFKVVSFSYPSKPDVLIFKEFSIFFPDGKTVAVVL</sequence>
<dbReference type="PROSITE" id="PS50929">
    <property type="entry name" value="ABC_TM1F"/>
    <property type="match status" value="1"/>
</dbReference>
<dbReference type="AlphaFoldDB" id="A0AA36A2P5"/>
<evidence type="ECO:0000256" key="5">
    <source>
        <dbReference type="SAM" id="Phobius"/>
    </source>
</evidence>
<evidence type="ECO:0000256" key="2">
    <source>
        <dbReference type="ARBA" id="ARBA00022692"/>
    </source>
</evidence>
<evidence type="ECO:0000259" key="6">
    <source>
        <dbReference type="PROSITE" id="PS50929"/>
    </source>
</evidence>
<name>A0AA36A2P5_LACSI</name>
<evidence type="ECO:0000313" key="8">
    <source>
        <dbReference type="Proteomes" id="UP001177003"/>
    </source>
</evidence>
<keyword evidence="4 5" id="KW-0472">Membrane</keyword>
<dbReference type="PANTHER" id="PTHR24222">
    <property type="entry name" value="ABC TRANSPORTER B FAMILY"/>
    <property type="match status" value="1"/>
</dbReference>
<gene>
    <name evidence="7" type="ORF">LSALG_LOCUS41192</name>
</gene>
<feature type="domain" description="ABC transmembrane type-1" evidence="6">
    <location>
        <begin position="63"/>
        <end position="164"/>
    </location>
</feature>
<comment type="subcellular location">
    <subcellularLocation>
        <location evidence="1">Membrane</location>
        <topology evidence="1">Multi-pass membrane protein</topology>
    </subcellularLocation>
</comment>
<keyword evidence="8" id="KW-1185">Reference proteome</keyword>
<proteinExistence type="predicted"/>
<dbReference type="InterPro" id="IPR036640">
    <property type="entry name" value="ABC1_TM_sf"/>
</dbReference>
<organism evidence="7 8">
    <name type="scientific">Lactuca saligna</name>
    <name type="common">Willowleaf lettuce</name>
    <dbReference type="NCBI Taxonomy" id="75948"/>
    <lineage>
        <taxon>Eukaryota</taxon>
        <taxon>Viridiplantae</taxon>
        <taxon>Streptophyta</taxon>
        <taxon>Embryophyta</taxon>
        <taxon>Tracheophyta</taxon>
        <taxon>Spermatophyta</taxon>
        <taxon>Magnoliopsida</taxon>
        <taxon>eudicotyledons</taxon>
        <taxon>Gunneridae</taxon>
        <taxon>Pentapetalae</taxon>
        <taxon>asterids</taxon>
        <taxon>campanulids</taxon>
        <taxon>Asterales</taxon>
        <taxon>Asteraceae</taxon>
        <taxon>Cichorioideae</taxon>
        <taxon>Cichorieae</taxon>
        <taxon>Lactucinae</taxon>
        <taxon>Lactuca</taxon>
    </lineage>
</organism>
<dbReference type="GO" id="GO:0140359">
    <property type="term" value="F:ABC-type transporter activity"/>
    <property type="evidence" value="ECO:0007669"/>
    <property type="project" value="InterPro"/>
</dbReference>
<protein>
    <recommendedName>
        <fullName evidence="6">ABC transmembrane type-1 domain-containing protein</fullName>
    </recommendedName>
</protein>
<dbReference type="EMBL" id="OX465085">
    <property type="protein sequence ID" value="CAI9302716.1"/>
    <property type="molecule type" value="Genomic_DNA"/>
</dbReference>
<evidence type="ECO:0000256" key="3">
    <source>
        <dbReference type="ARBA" id="ARBA00022989"/>
    </source>
</evidence>
<evidence type="ECO:0000256" key="1">
    <source>
        <dbReference type="ARBA" id="ARBA00004141"/>
    </source>
</evidence>
<dbReference type="PANTHER" id="PTHR24222:SF76">
    <property type="entry name" value="MYCOBACTIN IMPORT ATP-BINDING_PERMEASE PROTEIN IRTB"/>
    <property type="match status" value="1"/>
</dbReference>
<keyword evidence="2 5" id="KW-0812">Transmembrane</keyword>